<dbReference type="InParanoid" id="A0A1Y2GXK7"/>
<feature type="binding site" evidence="9">
    <location>
        <position position="125"/>
    </location>
    <ligand>
        <name>Zn(2+)</name>
        <dbReference type="ChEBI" id="CHEBI:29105"/>
        <label>2</label>
    </ligand>
</feature>
<comment type="function">
    <text evidence="8">DNA-dependent RNA polymerase catalyzes the transcription of DNA into RNA using the four ribonucleoside triphosphates as substrates.</text>
</comment>
<gene>
    <name evidence="13" type="ORF">BCR41DRAFT_319291</name>
</gene>
<feature type="zinc finger region" description="C4-type" evidence="10">
    <location>
        <begin position="23"/>
        <end position="44"/>
    </location>
</feature>
<dbReference type="RefSeq" id="XP_021884276.1">
    <property type="nucleotide sequence ID" value="XM_022021345.1"/>
</dbReference>
<dbReference type="AlphaFoldDB" id="A0A1Y2GXK7"/>
<feature type="binding site" evidence="9">
    <location>
        <position position="97"/>
    </location>
    <ligand>
        <name>Zn(2+)</name>
        <dbReference type="ChEBI" id="CHEBI:29105"/>
        <label>2</label>
    </ligand>
</feature>
<evidence type="ECO:0000256" key="10">
    <source>
        <dbReference type="PIRSR" id="PIRSR005586-2"/>
    </source>
</evidence>
<dbReference type="InterPro" id="IPR034004">
    <property type="entry name" value="Zn_ribbon_RPA12_C"/>
</dbReference>
<dbReference type="GO" id="GO:0006361">
    <property type="term" value="P:transcription initiation at RNA polymerase I promoter"/>
    <property type="evidence" value="ECO:0007669"/>
    <property type="project" value="EnsemblFungi"/>
</dbReference>
<feature type="binding site" evidence="9">
    <location>
        <position position="23"/>
    </location>
    <ligand>
        <name>Zn(2+)</name>
        <dbReference type="ChEBI" id="CHEBI:29105"/>
        <label>1</label>
    </ligand>
</feature>
<dbReference type="Pfam" id="PF02150">
    <property type="entry name" value="Zn_ribbon_RPB9"/>
    <property type="match status" value="1"/>
</dbReference>
<comment type="caution">
    <text evidence="13">The sequence shown here is derived from an EMBL/GenBank/DDBJ whole genome shotgun (WGS) entry which is preliminary data.</text>
</comment>
<dbReference type="GO" id="GO:0000122">
    <property type="term" value="P:negative regulation of transcription by RNA polymerase II"/>
    <property type="evidence" value="ECO:0007669"/>
    <property type="project" value="EnsemblFungi"/>
</dbReference>
<dbReference type="PROSITE" id="PS01030">
    <property type="entry name" value="RNA_POL_M_15KD"/>
    <property type="match status" value="1"/>
</dbReference>
<evidence type="ECO:0000256" key="5">
    <source>
        <dbReference type="ARBA" id="ARBA00022833"/>
    </source>
</evidence>
<dbReference type="GO" id="GO:0003899">
    <property type="term" value="F:DNA-directed RNA polymerase activity"/>
    <property type="evidence" value="ECO:0007669"/>
    <property type="project" value="EnsemblFungi"/>
</dbReference>
<evidence type="ECO:0000313" key="13">
    <source>
        <dbReference type="EMBL" id="ORZ26511.1"/>
    </source>
</evidence>
<feature type="binding site" evidence="9">
    <location>
        <position position="26"/>
    </location>
    <ligand>
        <name>Zn(2+)</name>
        <dbReference type="ChEBI" id="CHEBI:29105"/>
        <label>1</label>
    </ligand>
</feature>
<dbReference type="SMART" id="SM00440">
    <property type="entry name" value="ZnF_C2C2"/>
    <property type="match status" value="1"/>
</dbReference>
<comment type="subcellular location">
    <subcellularLocation>
        <location evidence="1">Nucleus</location>
        <location evidence="1">Nucleolus</location>
    </subcellularLocation>
</comment>
<proteinExistence type="inferred from homology"/>
<dbReference type="CDD" id="cd10507">
    <property type="entry name" value="Zn-ribbon_RPA12"/>
    <property type="match status" value="1"/>
</dbReference>
<sequence>MSKSKSKSTPSLKPDTVGSLIFCPECGNLLDIPGEDDLIVCNLCSYTHQSIDFEDFEVVTTSKPGAFPSVLRNRRDDVHRDIKDATAAMVKEPCPKCGNPEMEYHTMQLRSADEGQTVFYTCPKCAYKAKLNS</sequence>
<feature type="binding site" evidence="9">
    <location>
        <position position="41"/>
    </location>
    <ligand>
        <name>Zn(2+)</name>
        <dbReference type="ChEBI" id="CHEBI:29105"/>
        <label>1</label>
    </ligand>
</feature>
<feature type="binding site" evidence="9">
    <location>
        <position position="44"/>
    </location>
    <ligand>
        <name>Zn(2+)</name>
        <dbReference type="ChEBI" id="CHEBI:29105"/>
        <label>1</label>
    </ligand>
</feature>
<dbReference type="GO" id="GO:0005736">
    <property type="term" value="C:RNA polymerase I complex"/>
    <property type="evidence" value="ECO:0007669"/>
    <property type="project" value="EnsemblFungi"/>
</dbReference>
<evidence type="ECO:0000256" key="6">
    <source>
        <dbReference type="ARBA" id="ARBA00023163"/>
    </source>
</evidence>
<evidence type="ECO:0000256" key="2">
    <source>
        <dbReference type="ARBA" id="ARBA00022478"/>
    </source>
</evidence>
<feature type="domain" description="TFIIS-type" evidence="12">
    <location>
        <begin position="90"/>
        <end position="130"/>
    </location>
</feature>
<dbReference type="InterPro" id="IPR019761">
    <property type="entry name" value="DNA-dir_RNA_pol-M_15_CS"/>
</dbReference>
<organism evidence="13 14">
    <name type="scientific">Lobosporangium transversale</name>
    <dbReference type="NCBI Taxonomy" id="64571"/>
    <lineage>
        <taxon>Eukaryota</taxon>
        <taxon>Fungi</taxon>
        <taxon>Fungi incertae sedis</taxon>
        <taxon>Mucoromycota</taxon>
        <taxon>Mortierellomycotina</taxon>
        <taxon>Mortierellomycetes</taxon>
        <taxon>Mortierellales</taxon>
        <taxon>Mortierellaceae</taxon>
        <taxon>Lobosporangium</taxon>
    </lineage>
</organism>
<dbReference type="SMART" id="SM00661">
    <property type="entry name" value="RPOL9"/>
    <property type="match status" value="1"/>
</dbReference>
<dbReference type="Pfam" id="PF01096">
    <property type="entry name" value="Zn_ribbon_TFIIS"/>
    <property type="match status" value="1"/>
</dbReference>
<dbReference type="OrthoDB" id="10056816at2759"/>
<keyword evidence="4 10" id="KW-0863">Zinc-finger</keyword>
<dbReference type="PIRSF" id="PIRSF005586">
    <property type="entry name" value="RNApol_RpoM"/>
    <property type="match status" value="1"/>
</dbReference>
<evidence type="ECO:0000256" key="1">
    <source>
        <dbReference type="ARBA" id="ARBA00004604"/>
    </source>
</evidence>
<feature type="binding site" evidence="9">
    <location>
        <position position="94"/>
    </location>
    <ligand>
        <name>Zn(2+)</name>
        <dbReference type="ChEBI" id="CHEBI:29105"/>
        <label>2</label>
    </ligand>
</feature>
<feature type="binding site" evidence="9">
    <location>
        <position position="122"/>
    </location>
    <ligand>
        <name>Zn(2+)</name>
        <dbReference type="ChEBI" id="CHEBI:29105"/>
        <label>2</label>
    </ligand>
</feature>
<dbReference type="Proteomes" id="UP000193648">
    <property type="component" value="Unassembled WGS sequence"/>
</dbReference>
<dbReference type="InterPro" id="IPR001529">
    <property type="entry name" value="Zn_ribbon_RPB9"/>
</dbReference>
<keyword evidence="7 8" id="KW-0539">Nucleus</keyword>
<dbReference type="PANTHER" id="PTHR11239:SF14">
    <property type="entry name" value="DNA-DIRECTED RNA POLYMERASE I SUBUNIT RPA12"/>
    <property type="match status" value="1"/>
</dbReference>
<keyword evidence="6 8" id="KW-0804">Transcription</keyword>
<keyword evidence="3 9" id="KW-0479">Metal-binding</keyword>
<reference evidence="13 14" key="1">
    <citation type="submission" date="2016-07" db="EMBL/GenBank/DDBJ databases">
        <title>Pervasive Adenine N6-methylation of Active Genes in Fungi.</title>
        <authorList>
            <consortium name="DOE Joint Genome Institute"/>
            <person name="Mondo S.J."/>
            <person name="Dannebaum R.O."/>
            <person name="Kuo R.C."/>
            <person name="Labutti K."/>
            <person name="Haridas S."/>
            <person name="Kuo A."/>
            <person name="Salamov A."/>
            <person name="Ahrendt S.R."/>
            <person name="Lipzen A."/>
            <person name="Sullivan W."/>
            <person name="Andreopoulos W.B."/>
            <person name="Clum A."/>
            <person name="Lindquist E."/>
            <person name="Daum C."/>
            <person name="Ramamoorthy G.K."/>
            <person name="Gryganskyi A."/>
            <person name="Culley D."/>
            <person name="Magnuson J.K."/>
            <person name="James T.Y."/>
            <person name="O'Malley M.A."/>
            <person name="Stajich J.E."/>
            <person name="Spatafora J.W."/>
            <person name="Visel A."/>
            <person name="Grigoriev I.V."/>
        </authorList>
    </citation>
    <scope>NUCLEOTIDE SEQUENCE [LARGE SCALE GENOMIC DNA]</scope>
    <source>
        <strain evidence="13 14">NRRL 3116</strain>
    </source>
</reference>
<evidence type="ECO:0000256" key="4">
    <source>
        <dbReference type="ARBA" id="ARBA00022771"/>
    </source>
</evidence>
<dbReference type="InterPro" id="IPR001222">
    <property type="entry name" value="Znf_TFIIS"/>
</dbReference>
<accession>A0A1Y2GXK7</accession>
<dbReference type="EMBL" id="MCFF01000007">
    <property type="protein sequence ID" value="ORZ26511.1"/>
    <property type="molecule type" value="Genomic_DNA"/>
</dbReference>
<evidence type="ECO:0000256" key="8">
    <source>
        <dbReference type="PIRNR" id="PIRNR005586"/>
    </source>
</evidence>
<name>A0A1Y2GXK7_9FUNG</name>
<dbReference type="GeneID" id="33563189"/>
<evidence type="ECO:0000313" key="14">
    <source>
        <dbReference type="Proteomes" id="UP000193648"/>
    </source>
</evidence>
<keyword evidence="14" id="KW-1185">Reference proteome</keyword>
<dbReference type="PROSITE" id="PS51133">
    <property type="entry name" value="ZF_TFIIS_2"/>
    <property type="match status" value="1"/>
</dbReference>
<dbReference type="InterPro" id="IPR012164">
    <property type="entry name" value="Rpa12/Rpb9/Rpc10/TFS"/>
</dbReference>
<dbReference type="SUPFAM" id="SSF57783">
    <property type="entry name" value="Zinc beta-ribbon"/>
    <property type="match status" value="1"/>
</dbReference>
<evidence type="ECO:0000259" key="12">
    <source>
        <dbReference type="PROSITE" id="PS51133"/>
    </source>
</evidence>
<dbReference type="GO" id="GO:0008270">
    <property type="term" value="F:zinc ion binding"/>
    <property type="evidence" value="ECO:0007669"/>
    <property type="project" value="UniProtKB-KW"/>
</dbReference>
<dbReference type="GO" id="GO:0003676">
    <property type="term" value="F:nucleic acid binding"/>
    <property type="evidence" value="ECO:0007669"/>
    <property type="project" value="InterPro"/>
</dbReference>
<comment type="similarity">
    <text evidence="8 11">Belongs to the archaeal rpoM/eukaryotic RPA12/RPB9/RPC11 RNA polymerase family.</text>
</comment>
<dbReference type="FunCoup" id="A0A1Y2GXK7">
    <property type="interactions" value="542"/>
</dbReference>
<dbReference type="STRING" id="64571.A0A1Y2GXK7"/>
<evidence type="ECO:0000256" key="9">
    <source>
        <dbReference type="PIRSR" id="PIRSR005586-1"/>
    </source>
</evidence>
<dbReference type="PANTHER" id="PTHR11239">
    <property type="entry name" value="DNA-DIRECTED RNA POLYMERASE"/>
    <property type="match status" value="1"/>
</dbReference>
<dbReference type="GO" id="GO:0061629">
    <property type="term" value="F:RNA polymerase II-specific DNA-binding transcription factor binding"/>
    <property type="evidence" value="ECO:0007669"/>
    <property type="project" value="EnsemblFungi"/>
</dbReference>
<dbReference type="Gene3D" id="2.20.25.10">
    <property type="match status" value="1"/>
</dbReference>
<evidence type="ECO:0000256" key="3">
    <source>
        <dbReference type="ARBA" id="ARBA00022723"/>
    </source>
</evidence>
<dbReference type="GO" id="GO:0006363">
    <property type="term" value="P:termination of RNA polymerase I transcription"/>
    <property type="evidence" value="ECO:0007669"/>
    <property type="project" value="EnsemblFungi"/>
</dbReference>
<evidence type="ECO:0000256" key="7">
    <source>
        <dbReference type="ARBA" id="ARBA00023242"/>
    </source>
</evidence>
<keyword evidence="2 8" id="KW-0240">DNA-directed RNA polymerase</keyword>
<protein>
    <recommendedName>
        <fullName evidence="8">DNA-directed RNA polymerase subunit</fullName>
    </recommendedName>
</protein>
<evidence type="ECO:0000256" key="11">
    <source>
        <dbReference type="RuleBase" id="RU003474"/>
    </source>
</evidence>
<keyword evidence="5 9" id="KW-0862">Zinc</keyword>
<dbReference type="GO" id="GO:0006362">
    <property type="term" value="P:transcription elongation by RNA polymerase I"/>
    <property type="evidence" value="ECO:0007669"/>
    <property type="project" value="EnsemblFungi"/>
</dbReference>